<dbReference type="AlphaFoldDB" id="A0A2I0QUB3"/>
<dbReference type="RefSeq" id="WP_101331298.1">
    <property type="nucleotide sequence ID" value="NZ_PJNH01000002.1"/>
</dbReference>
<organism evidence="1 2">
    <name type="scientific">Halalkalibacillus sediminis</name>
    <dbReference type="NCBI Taxonomy" id="2018042"/>
    <lineage>
        <taxon>Bacteria</taxon>
        <taxon>Bacillati</taxon>
        <taxon>Bacillota</taxon>
        <taxon>Bacilli</taxon>
        <taxon>Bacillales</taxon>
        <taxon>Bacillaceae</taxon>
        <taxon>Halalkalibacillus</taxon>
    </lineage>
</organism>
<dbReference type="OrthoDB" id="9776406at2"/>
<dbReference type="Gene3D" id="1.20.120.330">
    <property type="entry name" value="Nucleotidyltransferases domain 2"/>
    <property type="match status" value="1"/>
</dbReference>
<dbReference type="InterPro" id="IPR007530">
    <property type="entry name" value="Aminoglycoside_adenylylTfrase"/>
</dbReference>
<sequence>MRSEKEMMDMILGFAEKDERVRAVVMNGSRTNPNAKRDIFQDYDIVYVVTDVTPFTADHSWIDLFGERIVMQMPDLNDFSGAPGENGRFAYLMQFADGNRIDLTLISTALIDEHIGQDPLEMILLDKDERLPDLPPPTDRSYWVKRPTEEDFRGCCNEFWWVTPYIAKGLWRGEILYAKGIMDGPIRYAFNQMLDWKVGIAHDFQVSTGKFSSYLKDYLDEETWNRVLRTFSSAEAEKIWNSLFVMCELFSEIAQENAKNLGFSYNREEERKVRTHLHHVRKLPDDATEMY</sequence>
<dbReference type="Gene3D" id="3.30.460.10">
    <property type="entry name" value="Beta Polymerase, domain 2"/>
    <property type="match status" value="1"/>
</dbReference>
<keyword evidence="1" id="KW-0808">Transferase</keyword>
<dbReference type="Proteomes" id="UP000243524">
    <property type="component" value="Unassembled WGS sequence"/>
</dbReference>
<reference evidence="1 2" key="1">
    <citation type="submission" date="2017-06" db="EMBL/GenBank/DDBJ databases">
        <title>the draft geome sequence of Illustriluteabacillus marina B3227.</title>
        <authorList>
            <person name="He R.-H."/>
            <person name="Du Z.-J."/>
        </authorList>
    </citation>
    <scope>NUCLEOTIDE SEQUENCE [LARGE SCALE GENOMIC DNA]</scope>
    <source>
        <strain evidence="1 2">B3227</strain>
    </source>
</reference>
<dbReference type="SUPFAM" id="SSF81631">
    <property type="entry name" value="PAP/OAS1 substrate-binding domain"/>
    <property type="match status" value="1"/>
</dbReference>
<dbReference type="SUPFAM" id="SSF81301">
    <property type="entry name" value="Nucleotidyltransferase"/>
    <property type="match status" value="1"/>
</dbReference>
<accession>A0A2I0QUB3</accession>
<dbReference type="Pfam" id="PF04439">
    <property type="entry name" value="Adenyl_transf"/>
    <property type="match status" value="1"/>
</dbReference>
<name>A0A2I0QUB3_9BACI</name>
<dbReference type="PIRSF" id="PIRSF000812">
    <property type="entry name" value="AAD"/>
    <property type="match status" value="1"/>
</dbReference>
<dbReference type="GO" id="GO:0016779">
    <property type="term" value="F:nucleotidyltransferase activity"/>
    <property type="evidence" value="ECO:0007669"/>
    <property type="project" value="UniProtKB-KW"/>
</dbReference>
<keyword evidence="2" id="KW-1185">Reference proteome</keyword>
<dbReference type="EMBL" id="PJNH01000002">
    <property type="protein sequence ID" value="PKR77690.1"/>
    <property type="molecule type" value="Genomic_DNA"/>
</dbReference>
<comment type="caution">
    <text evidence="1">The sequence shown here is derived from an EMBL/GenBank/DDBJ whole genome shotgun (WGS) entry which is preliminary data.</text>
</comment>
<dbReference type="InterPro" id="IPR043519">
    <property type="entry name" value="NT_sf"/>
</dbReference>
<gene>
    <name evidence="1" type="ORF">CEY16_07085</name>
</gene>
<keyword evidence="1" id="KW-0548">Nucleotidyltransferase</keyword>
<protein>
    <submittedName>
        <fullName evidence="1">Aminoglycoside adenylyltransferase</fullName>
    </submittedName>
</protein>
<evidence type="ECO:0000313" key="1">
    <source>
        <dbReference type="EMBL" id="PKR77690.1"/>
    </source>
</evidence>
<evidence type="ECO:0000313" key="2">
    <source>
        <dbReference type="Proteomes" id="UP000243524"/>
    </source>
</evidence>
<proteinExistence type="predicted"/>